<dbReference type="EMBL" id="VIEB01000873">
    <property type="protein sequence ID" value="TQD79100.1"/>
    <property type="molecule type" value="Genomic_DNA"/>
</dbReference>
<dbReference type="AlphaFoldDB" id="A0A540KXZ9"/>
<evidence type="ECO:0000256" key="1">
    <source>
        <dbReference type="ARBA" id="ARBA00022737"/>
    </source>
</evidence>
<sequence>MATVDETLHPIAVLIDELKNEYIKLHLNSIRRISTIAYALGEERTRKELIPFLNENNDDDDEVLLAMEEELGCLSPMWVAWIMPMFCSRLWKRSALLRKHL</sequence>
<gene>
    <name evidence="2" type="ORF">C1H46_035338</name>
</gene>
<dbReference type="InterPro" id="IPR016024">
    <property type="entry name" value="ARM-type_fold"/>
</dbReference>
<dbReference type="GO" id="GO:0000159">
    <property type="term" value="C:protein phosphatase type 2A complex"/>
    <property type="evidence" value="ECO:0007669"/>
    <property type="project" value="TreeGrafter"/>
</dbReference>
<dbReference type="STRING" id="106549.A0A540KXZ9"/>
<dbReference type="Gene3D" id="1.25.10.10">
    <property type="entry name" value="Leucine-rich Repeat Variant"/>
    <property type="match status" value="1"/>
</dbReference>
<reference evidence="2 3" key="1">
    <citation type="journal article" date="2019" name="G3 (Bethesda)">
        <title>Sequencing of a Wild Apple (Malus baccata) Genome Unravels the Differences Between Cultivated and Wild Apple Species Regarding Disease Resistance and Cold Tolerance.</title>
        <authorList>
            <person name="Chen X."/>
        </authorList>
    </citation>
    <scope>NUCLEOTIDE SEQUENCE [LARGE SCALE GENOMIC DNA]</scope>
    <source>
        <strain evidence="3">cv. Shandingzi</strain>
        <tissue evidence="2">Leaves</tissue>
    </source>
</reference>
<evidence type="ECO:0000313" key="2">
    <source>
        <dbReference type="EMBL" id="TQD79100.1"/>
    </source>
</evidence>
<dbReference type="GO" id="GO:0019888">
    <property type="term" value="F:protein phosphatase regulator activity"/>
    <property type="evidence" value="ECO:0007669"/>
    <property type="project" value="TreeGrafter"/>
</dbReference>
<evidence type="ECO:0000313" key="3">
    <source>
        <dbReference type="Proteomes" id="UP000315295"/>
    </source>
</evidence>
<dbReference type="InterPro" id="IPR051023">
    <property type="entry name" value="PP2A_Regulatory_Subunit_A"/>
</dbReference>
<dbReference type="GO" id="GO:0005829">
    <property type="term" value="C:cytosol"/>
    <property type="evidence" value="ECO:0007669"/>
    <property type="project" value="TreeGrafter"/>
</dbReference>
<accession>A0A540KXZ9</accession>
<dbReference type="PANTHER" id="PTHR10648">
    <property type="entry name" value="SERINE/THREONINE-PROTEIN PHOSPHATASE PP2A 65 KDA REGULATORY SUBUNIT"/>
    <property type="match status" value="1"/>
</dbReference>
<keyword evidence="1" id="KW-0677">Repeat</keyword>
<dbReference type="InterPro" id="IPR011989">
    <property type="entry name" value="ARM-like"/>
</dbReference>
<protein>
    <submittedName>
        <fullName evidence="2">Uncharacterized protein</fullName>
    </submittedName>
</protein>
<dbReference type="GO" id="GO:0005634">
    <property type="term" value="C:nucleus"/>
    <property type="evidence" value="ECO:0007669"/>
    <property type="project" value="TreeGrafter"/>
</dbReference>
<organism evidence="2 3">
    <name type="scientific">Malus baccata</name>
    <name type="common">Siberian crab apple</name>
    <name type="synonym">Pyrus baccata</name>
    <dbReference type="NCBI Taxonomy" id="106549"/>
    <lineage>
        <taxon>Eukaryota</taxon>
        <taxon>Viridiplantae</taxon>
        <taxon>Streptophyta</taxon>
        <taxon>Embryophyta</taxon>
        <taxon>Tracheophyta</taxon>
        <taxon>Spermatophyta</taxon>
        <taxon>Magnoliopsida</taxon>
        <taxon>eudicotyledons</taxon>
        <taxon>Gunneridae</taxon>
        <taxon>Pentapetalae</taxon>
        <taxon>rosids</taxon>
        <taxon>fabids</taxon>
        <taxon>Rosales</taxon>
        <taxon>Rosaceae</taxon>
        <taxon>Amygdaloideae</taxon>
        <taxon>Maleae</taxon>
        <taxon>Malus</taxon>
    </lineage>
</organism>
<dbReference type="SUPFAM" id="SSF48371">
    <property type="entry name" value="ARM repeat"/>
    <property type="match status" value="1"/>
</dbReference>
<dbReference type="PANTHER" id="PTHR10648:SF4">
    <property type="entry name" value="PROTEIN PHOSPHATASE 2 (FORMERLY 2A), REGULATORY SUBUNIT A, BETA ISOFORM-RELATED"/>
    <property type="match status" value="1"/>
</dbReference>
<keyword evidence="3" id="KW-1185">Reference proteome</keyword>
<comment type="caution">
    <text evidence="2">The sequence shown here is derived from an EMBL/GenBank/DDBJ whole genome shotgun (WGS) entry which is preliminary data.</text>
</comment>
<name>A0A540KXZ9_MALBA</name>
<dbReference type="Proteomes" id="UP000315295">
    <property type="component" value="Unassembled WGS sequence"/>
</dbReference>
<proteinExistence type="predicted"/>